<dbReference type="EMBL" id="WWEO01000039">
    <property type="protein sequence ID" value="NCD68843.1"/>
    <property type="molecule type" value="Genomic_DNA"/>
</dbReference>
<dbReference type="SUPFAM" id="SSF51182">
    <property type="entry name" value="RmlC-like cupins"/>
    <property type="match status" value="1"/>
</dbReference>
<comment type="caution">
    <text evidence="2">The sequence shown here is derived from an EMBL/GenBank/DDBJ whole genome shotgun (WGS) entry which is preliminary data.</text>
</comment>
<proteinExistence type="predicted"/>
<dbReference type="Gene3D" id="2.60.120.10">
    <property type="entry name" value="Jelly Rolls"/>
    <property type="match status" value="1"/>
</dbReference>
<dbReference type="PANTHER" id="PTHR36440">
    <property type="entry name" value="PUTATIVE (AFU_ORTHOLOGUE AFUA_8G07350)-RELATED"/>
    <property type="match status" value="1"/>
</dbReference>
<dbReference type="RefSeq" id="WP_166584858.1">
    <property type="nucleotide sequence ID" value="NZ_WWEO01000039.1"/>
</dbReference>
<dbReference type="Proteomes" id="UP000638732">
    <property type="component" value="Unassembled WGS sequence"/>
</dbReference>
<evidence type="ECO:0000259" key="1">
    <source>
        <dbReference type="Pfam" id="PF07883"/>
    </source>
</evidence>
<accession>A0A966DRA2</accession>
<dbReference type="InterPro" id="IPR011051">
    <property type="entry name" value="RmlC_Cupin_sf"/>
</dbReference>
<sequence>MSLPIKETIGFAGLQLNFLLDGEDTNGNLVQFELVVPPGSKVPAPHFHVEVDETCYVLEGTVTQLVGTETMELHAGDYLFIKRGTVHGFNNLHDKTARALCTLSPASIGPAYFREIAEVISAGGPPDMQKVLAIMRAYGLEPVKPA</sequence>
<evidence type="ECO:0000313" key="2">
    <source>
        <dbReference type="EMBL" id="NCD68843.1"/>
    </source>
</evidence>
<keyword evidence="3" id="KW-1185">Reference proteome</keyword>
<feature type="domain" description="Cupin type-2" evidence="1">
    <location>
        <begin position="34"/>
        <end position="102"/>
    </location>
</feature>
<dbReference type="InterPro" id="IPR013096">
    <property type="entry name" value="Cupin_2"/>
</dbReference>
<gene>
    <name evidence="2" type="ORF">GSY63_05715</name>
</gene>
<protein>
    <submittedName>
        <fullName evidence="2">Cupin domain-containing protein</fullName>
    </submittedName>
</protein>
<dbReference type="Pfam" id="PF07883">
    <property type="entry name" value="Cupin_2"/>
    <property type="match status" value="1"/>
</dbReference>
<reference evidence="2" key="2">
    <citation type="submission" date="2020-10" db="EMBL/GenBank/DDBJ databases">
        <title>Mucilaginibacter sp. nov., isolated from soil.</title>
        <authorList>
            <person name="Jeon C.O."/>
        </authorList>
    </citation>
    <scope>NUCLEOTIDE SEQUENCE</scope>
    <source>
        <strain evidence="2">R11</strain>
    </source>
</reference>
<evidence type="ECO:0000313" key="3">
    <source>
        <dbReference type="Proteomes" id="UP000638732"/>
    </source>
</evidence>
<dbReference type="InterPro" id="IPR053146">
    <property type="entry name" value="QDO-like"/>
</dbReference>
<organism evidence="2 3">
    <name type="scientific">Mucilaginibacter agri</name>
    <dbReference type="NCBI Taxonomy" id="2695265"/>
    <lineage>
        <taxon>Bacteria</taxon>
        <taxon>Pseudomonadati</taxon>
        <taxon>Bacteroidota</taxon>
        <taxon>Sphingobacteriia</taxon>
        <taxon>Sphingobacteriales</taxon>
        <taxon>Sphingobacteriaceae</taxon>
        <taxon>Mucilaginibacter</taxon>
    </lineage>
</organism>
<dbReference type="InterPro" id="IPR014710">
    <property type="entry name" value="RmlC-like_jellyroll"/>
</dbReference>
<dbReference type="PANTHER" id="PTHR36440:SF1">
    <property type="entry name" value="PUTATIVE (AFU_ORTHOLOGUE AFUA_8G07350)-RELATED"/>
    <property type="match status" value="1"/>
</dbReference>
<dbReference type="AlphaFoldDB" id="A0A966DRA2"/>
<name>A0A966DRA2_9SPHI</name>
<reference evidence="2" key="1">
    <citation type="submission" date="2020-01" db="EMBL/GenBank/DDBJ databases">
        <authorList>
            <person name="Seo Y.L."/>
        </authorList>
    </citation>
    <scope>NUCLEOTIDE SEQUENCE</scope>
    <source>
        <strain evidence="2">R11</strain>
    </source>
</reference>